<evidence type="ECO:0000256" key="4">
    <source>
        <dbReference type="ARBA" id="ARBA00022448"/>
    </source>
</evidence>
<keyword evidence="6" id="KW-0507">mRNA processing</keyword>
<feature type="domain" description="Btz" evidence="14">
    <location>
        <begin position="100"/>
        <end position="185"/>
    </location>
</feature>
<evidence type="ECO:0000256" key="11">
    <source>
        <dbReference type="ARBA" id="ARBA00023187"/>
    </source>
</evidence>
<gene>
    <name evidence="15" type="ORF">WN944_000782</name>
</gene>
<proteinExistence type="inferred from homology"/>
<evidence type="ECO:0000313" key="15">
    <source>
        <dbReference type="EMBL" id="KAK9208428.1"/>
    </source>
</evidence>
<dbReference type="GO" id="GO:0008380">
    <property type="term" value="P:RNA splicing"/>
    <property type="evidence" value="ECO:0007669"/>
    <property type="project" value="UniProtKB-KW"/>
</dbReference>
<dbReference type="InterPro" id="IPR018545">
    <property type="entry name" value="Btz_dom"/>
</dbReference>
<keyword evidence="12" id="KW-0539">Nucleus</keyword>
<dbReference type="GO" id="GO:0005737">
    <property type="term" value="C:cytoplasm"/>
    <property type="evidence" value="ECO:0007669"/>
    <property type="project" value="UniProtKB-SubCell"/>
</dbReference>
<name>A0AAP0MG22_9ROSI</name>
<organism evidence="15 16">
    <name type="scientific">Citrus x changshan-huyou</name>
    <dbReference type="NCBI Taxonomy" id="2935761"/>
    <lineage>
        <taxon>Eukaryota</taxon>
        <taxon>Viridiplantae</taxon>
        <taxon>Streptophyta</taxon>
        <taxon>Embryophyta</taxon>
        <taxon>Tracheophyta</taxon>
        <taxon>Spermatophyta</taxon>
        <taxon>Magnoliopsida</taxon>
        <taxon>eudicotyledons</taxon>
        <taxon>Gunneridae</taxon>
        <taxon>Pentapetalae</taxon>
        <taxon>rosids</taxon>
        <taxon>malvids</taxon>
        <taxon>Sapindales</taxon>
        <taxon>Rutaceae</taxon>
        <taxon>Aurantioideae</taxon>
        <taxon>Citrus</taxon>
    </lineage>
</organism>
<dbReference type="PANTHER" id="PTHR46837">
    <property type="entry name" value="PROTEIN MLN51 HOMOLOG"/>
    <property type="match status" value="1"/>
</dbReference>
<evidence type="ECO:0000256" key="7">
    <source>
        <dbReference type="ARBA" id="ARBA00022816"/>
    </source>
</evidence>
<dbReference type="Pfam" id="PF09405">
    <property type="entry name" value="Btz"/>
    <property type="match status" value="1"/>
</dbReference>
<evidence type="ECO:0000256" key="1">
    <source>
        <dbReference type="ARBA" id="ARBA00004123"/>
    </source>
</evidence>
<keyword evidence="10" id="KW-0866">Nonsense-mediated mRNA decay</keyword>
<feature type="compositionally biased region" description="Basic and acidic residues" evidence="13">
    <location>
        <begin position="46"/>
        <end position="55"/>
    </location>
</feature>
<dbReference type="GO" id="GO:0035145">
    <property type="term" value="C:exon-exon junction complex"/>
    <property type="evidence" value="ECO:0007669"/>
    <property type="project" value="InterPro"/>
</dbReference>
<accession>A0AAP0MG22</accession>
<comment type="caution">
    <text evidence="15">The sequence shown here is derived from an EMBL/GenBank/DDBJ whole genome shotgun (WGS) entry which is preliminary data.</text>
</comment>
<feature type="compositionally biased region" description="Polar residues" evidence="13">
    <location>
        <begin position="261"/>
        <end position="303"/>
    </location>
</feature>
<keyword evidence="5" id="KW-0963">Cytoplasm</keyword>
<dbReference type="InterPro" id="IPR044796">
    <property type="entry name" value="MLN51_plant"/>
</dbReference>
<dbReference type="GO" id="GO:0006417">
    <property type="term" value="P:regulation of translation"/>
    <property type="evidence" value="ECO:0007669"/>
    <property type="project" value="UniProtKB-KW"/>
</dbReference>
<feature type="region of interest" description="Disordered" evidence="13">
    <location>
        <begin position="101"/>
        <end position="144"/>
    </location>
</feature>
<dbReference type="GO" id="GO:0000184">
    <property type="term" value="P:nuclear-transcribed mRNA catabolic process, nonsense-mediated decay"/>
    <property type="evidence" value="ECO:0007669"/>
    <property type="project" value="UniProtKB-KW"/>
</dbReference>
<evidence type="ECO:0000256" key="8">
    <source>
        <dbReference type="ARBA" id="ARBA00022845"/>
    </source>
</evidence>
<feature type="region of interest" description="Disordered" evidence="13">
    <location>
        <begin position="1"/>
        <end position="55"/>
    </location>
</feature>
<evidence type="ECO:0000256" key="9">
    <source>
        <dbReference type="ARBA" id="ARBA00022884"/>
    </source>
</evidence>
<dbReference type="GO" id="GO:0006397">
    <property type="term" value="P:mRNA processing"/>
    <property type="evidence" value="ECO:0007669"/>
    <property type="project" value="UniProtKB-KW"/>
</dbReference>
<dbReference type="GO" id="GO:0051028">
    <property type="term" value="P:mRNA transport"/>
    <property type="evidence" value="ECO:0007669"/>
    <property type="project" value="UniProtKB-KW"/>
</dbReference>
<evidence type="ECO:0000256" key="10">
    <source>
        <dbReference type="ARBA" id="ARBA00023161"/>
    </source>
</evidence>
<comment type="similarity">
    <text evidence="3">Belongs to the CASC3 family.</text>
</comment>
<keyword evidence="8" id="KW-0810">Translation regulation</keyword>
<comment type="subcellular location">
    <subcellularLocation>
        <location evidence="2">Cytoplasm</location>
    </subcellularLocation>
    <subcellularLocation>
        <location evidence="1">Nucleus</location>
    </subcellularLocation>
</comment>
<evidence type="ECO:0000256" key="12">
    <source>
        <dbReference type="ARBA" id="ARBA00023242"/>
    </source>
</evidence>
<evidence type="ECO:0000256" key="6">
    <source>
        <dbReference type="ARBA" id="ARBA00022664"/>
    </source>
</evidence>
<keyword evidence="11" id="KW-0508">mRNA splicing</keyword>
<dbReference type="AlphaFoldDB" id="A0AAP0MG22"/>
<dbReference type="EMBL" id="JBCGBO010000004">
    <property type="protein sequence ID" value="KAK9208428.1"/>
    <property type="molecule type" value="Genomic_DNA"/>
</dbReference>
<feature type="compositionally biased region" description="Acidic residues" evidence="13">
    <location>
        <begin position="101"/>
        <end position="110"/>
    </location>
</feature>
<keyword evidence="4" id="KW-0813">Transport</keyword>
<keyword evidence="7" id="KW-0509">mRNA transport</keyword>
<sequence>MANLGEKQKVEETEYESESEESVYAVATRRENASDDDDDGNGNSEGEARERLVRSDRKVRVGYGDEWDGLGGWDENDVDAVDELEVLGDEQLEVLKKLVEVEEEEEEKEDFGEKEVYAGDKQRKEKESKAPLDPRNGAFYMHDDRFRGRGRGRGSSRWTLDERFRALCEERKWKHDKFEQMKVLDSYDNNAFAEVRRISEQYHQGHSKNQGKGRGSVKANWSKTNDNINNQNYLANVVRGRGPIKYNPIMRSSNVNLPTIAKQSMKPQGQTSNTSSRRVFSTKDAQNSKPQEMHSSPESARTFSTKKKSKKFVKCSSNSVSVRASSQMKNVESCFIASEKHGFKENNCSALQMLNPSSPSKHLNSVTQKIDVKPGKAFEHYPTCALQNQDSFVPQCNSLVQGRIPNNPIGQDKFFSENFIHPASGSYLTNLPSQPSIIWPTYTIVSPQMMGQRDLFFSTMLSHQLSLPINQVSSVYPLAQQPIVQHIPIESMIQHPSLVYIQQLNQSSGSGAQASSEALLPSSYDIDKPGSLATSSKSKVALGGKGVSTCHGNGRGSFLSGATQSNRDFTDNAALLPAMRLGSQQNGDHDEPAVKVAVTIYLSQSQNAFGNPEITWFPVFPAATGTVGSADSSLHAAAKGGYTAHSTGELSSYHITRYSRMNINKQSE</sequence>
<dbReference type="GO" id="GO:0003729">
    <property type="term" value="F:mRNA binding"/>
    <property type="evidence" value="ECO:0007669"/>
    <property type="project" value="InterPro"/>
</dbReference>
<dbReference type="PANTHER" id="PTHR46837:SF5">
    <property type="entry name" value="PROTEIN MLN51 HOMOLOG"/>
    <property type="match status" value="1"/>
</dbReference>
<evidence type="ECO:0000256" key="3">
    <source>
        <dbReference type="ARBA" id="ARBA00009548"/>
    </source>
</evidence>
<evidence type="ECO:0000256" key="13">
    <source>
        <dbReference type="SAM" id="MobiDB-lite"/>
    </source>
</evidence>
<evidence type="ECO:0000256" key="2">
    <source>
        <dbReference type="ARBA" id="ARBA00004496"/>
    </source>
</evidence>
<feature type="compositionally biased region" description="Basic and acidic residues" evidence="13">
    <location>
        <begin position="111"/>
        <end position="132"/>
    </location>
</feature>
<keyword evidence="9" id="KW-0694">RNA-binding</keyword>
<evidence type="ECO:0000256" key="5">
    <source>
        <dbReference type="ARBA" id="ARBA00022490"/>
    </source>
</evidence>
<dbReference type="Proteomes" id="UP001428341">
    <property type="component" value="Unassembled WGS sequence"/>
</dbReference>
<feature type="compositionally biased region" description="Basic and acidic residues" evidence="13">
    <location>
        <begin position="1"/>
        <end position="12"/>
    </location>
</feature>
<protein>
    <recommendedName>
        <fullName evidence="14">Btz domain-containing protein</fullName>
    </recommendedName>
</protein>
<evidence type="ECO:0000313" key="16">
    <source>
        <dbReference type="Proteomes" id="UP001428341"/>
    </source>
</evidence>
<evidence type="ECO:0000259" key="14">
    <source>
        <dbReference type="Pfam" id="PF09405"/>
    </source>
</evidence>
<reference evidence="15 16" key="1">
    <citation type="submission" date="2024-05" db="EMBL/GenBank/DDBJ databases">
        <title>Haplotype-resolved chromosome-level genome assembly of Huyou (Citrus changshanensis).</title>
        <authorList>
            <person name="Miao C."/>
            <person name="Chen W."/>
            <person name="Wu Y."/>
            <person name="Wang L."/>
            <person name="Zhao S."/>
            <person name="Grierson D."/>
            <person name="Xu C."/>
            <person name="Chen K."/>
        </authorList>
    </citation>
    <scope>NUCLEOTIDE SEQUENCE [LARGE SCALE GENOMIC DNA]</scope>
    <source>
        <strain evidence="15">01-14</strain>
        <tissue evidence="15">Leaf</tissue>
    </source>
</reference>
<feature type="region of interest" description="Disordered" evidence="13">
    <location>
        <begin position="261"/>
        <end position="307"/>
    </location>
</feature>
<keyword evidence="16" id="KW-1185">Reference proteome</keyword>